<dbReference type="SUPFAM" id="SSF53756">
    <property type="entry name" value="UDP-Glycosyltransferase/glycogen phosphorylase"/>
    <property type="match status" value="1"/>
</dbReference>
<gene>
    <name evidence="1" type="ORF">SADO_15644</name>
</gene>
<reference evidence="1 2" key="1">
    <citation type="submission" date="2013-03" db="EMBL/GenBank/DDBJ databases">
        <title>Salinisphaera dokdonensis CL-ES53 Genome Sequencing.</title>
        <authorList>
            <person name="Li C."/>
            <person name="Lai Q."/>
            <person name="Shao Z."/>
        </authorList>
    </citation>
    <scope>NUCLEOTIDE SEQUENCE [LARGE SCALE GENOMIC DNA]</scope>
    <source>
        <strain evidence="1 2">CL-ES53</strain>
    </source>
</reference>
<name>A0ABV2B478_9GAMM</name>
<dbReference type="CDD" id="cd03801">
    <property type="entry name" value="GT4_PimA-like"/>
    <property type="match status" value="1"/>
</dbReference>
<comment type="caution">
    <text evidence="1">The sequence shown here is derived from an EMBL/GenBank/DDBJ whole genome shotgun (WGS) entry which is preliminary data.</text>
</comment>
<keyword evidence="2" id="KW-1185">Reference proteome</keyword>
<dbReference type="NCBIfam" id="TIGR03087">
    <property type="entry name" value="stp1"/>
    <property type="match status" value="1"/>
</dbReference>
<evidence type="ECO:0000313" key="2">
    <source>
        <dbReference type="Proteomes" id="UP001460888"/>
    </source>
</evidence>
<dbReference type="GO" id="GO:0016740">
    <property type="term" value="F:transferase activity"/>
    <property type="evidence" value="ECO:0007669"/>
    <property type="project" value="UniProtKB-KW"/>
</dbReference>
<dbReference type="RefSeq" id="WP_353113138.1">
    <property type="nucleotide sequence ID" value="NZ_APND01000005.1"/>
</dbReference>
<dbReference type="PANTHER" id="PTHR12526">
    <property type="entry name" value="GLYCOSYLTRANSFERASE"/>
    <property type="match status" value="1"/>
</dbReference>
<keyword evidence="1" id="KW-0808">Transferase</keyword>
<accession>A0ABV2B478</accession>
<dbReference type="Pfam" id="PF13692">
    <property type="entry name" value="Glyco_trans_1_4"/>
    <property type="match status" value="1"/>
</dbReference>
<organism evidence="1 2">
    <name type="scientific">Salinisphaera dokdonensis CL-ES53</name>
    <dbReference type="NCBI Taxonomy" id="1304272"/>
    <lineage>
        <taxon>Bacteria</taxon>
        <taxon>Pseudomonadati</taxon>
        <taxon>Pseudomonadota</taxon>
        <taxon>Gammaproteobacteria</taxon>
        <taxon>Salinisphaerales</taxon>
        <taxon>Salinisphaeraceae</taxon>
        <taxon>Salinisphaera</taxon>
    </lineage>
</organism>
<dbReference type="EMBL" id="APND01000005">
    <property type="protein sequence ID" value="MES1930695.1"/>
    <property type="molecule type" value="Genomic_DNA"/>
</dbReference>
<dbReference type="InterPro" id="IPR017521">
    <property type="entry name" value="Sugar_tfrase_PEP-CTERM_Stp1"/>
</dbReference>
<dbReference type="Gene3D" id="3.40.50.2000">
    <property type="entry name" value="Glycogen Phosphorylase B"/>
    <property type="match status" value="2"/>
</dbReference>
<evidence type="ECO:0000313" key="1">
    <source>
        <dbReference type="EMBL" id="MES1930695.1"/>
    </source>
</evidence>
<dbReference type="Proteomes" id="UP001460888">
    <property type="component" value="Unassembled WGS sequence"/>
</dbReference>
<protein>
    <submittedName>
        <fullName evidence="1">Group 1 glycosyl transferase</fullName>
    </submittedName>
</protein>
<proteinExistence type="predicted"/>
<sequence length="426" mass="47591">MKDLLFLSHRIPYPPNKGDKIRSFHWLKALGQRYRVHLGTFVDDPADLVHESALAEYCEELCVRRLDPRMARFRSSRALLSGKPLSFAYYRDRGLRRWVKRIMAERSIDTVLVFSSPMATYIDRNLSCRRVIDFVDVDSEKWREYAATRRGPAHWLFAREARTLLAAERALSREFDASLFVSEAEKALFDERAPDSRARTRAVGNGVDTDYFDPGLDYANPYPAGSAPQLVFTGVMDYAPNVEAVQWFVAEVLPRVREQQPGASFWIVGTRPTRDVLALARVDGVQVTGSVPDVRPYLRHADIGVAPMRIARGVQNKVLEALAMGCPVALTDAAATGLRVMDDDYAGVADTAAGLADQILRLTRVRAEREGHESFARARAYTTAHYGWASQFERLLETLEDRSTTGAGHVGGAPAAQEAFACARHS</sequence>
<dbReference type="PANTHER" id="PTHR12526:SF600">
    <property type="entry name" value="GLYCOSYL TRANSFERASE GROUP 1"/>
    <property type="match status" value="1"/>
</dbReference>